<organism evidence="1 2">
    <name type="scientific">Parascedosporium putredinis</name>
    <dbReference type="NCBI Taxonomy" id="1442378"/>
    <lineage>
        <taxon>Eukaryota</taxon>
        <taxon>Fungi</taxon>
        <taxon>Dikarya</taxon>
        <taxon>Ascomycota</taxon>
        <taxon>Pezizomycotina</taxon>
        <taxon>Sordariomycetes</taxon>
        <taxon>Hypocreomycetidae</taxon>
        <taxon>Microascales</taxon>
        <taxon>Microascaceae</taxon>
        <taxon>Parascedosporium</taxon>
    </lineage>
</organism>
<comment type="caution">
    <text evidence="1">The sequence shown here is derived from an EMBL/GenBank/DDBJ whole genome shotgun (WGS) entry which is preliminary data.</text>
</comment>
<accession>A0A9P1M8L0</accession>
<evidence type="ECO:0008006" key="3">
    <source>
        <dbReference type="Google" id="ProtNLM"/>
    </source>
</evidence>
<dbReference type="SUPFAM" id="SSF51735">
    <property type="entry name" value="NAD(P)-binding Rossmann-fold domains"/>
    <property type="match status" value="1"/>
</dbReference>
<dbReference type="PANTHER" id="PTHR43162">
    <property type="match status" value="1"/>
</dbReference>
<evidence type="ECO:0000313" key="2">
    <source>
        <dbReference type="Proteomes" id="UP000838763"/>
    </source>
</evidence>
<dbReference type="InterPro" id="IPR051604">
    <property type="entry name" value="Ergot_Alk_Oxidoreductase"/>
</dbReference>
<proteinExistence type="predicted"/>
<dbReference type="OrthoDB" id="419598at2759"/>
<sequence>MPRRIVILPASTKAGRETIRVLLQSESKPFVRAVYRNPAKAPAEFLQNPNFEAVQGDVSSGSGLDFAGFDTLFYIPPRPMSPGVLRLNHISDEILKNSVPQVSIVRPGYITEEWAHFLDAAKADPPVLHSWISPVDHKVPMVDLKDIGECCANTLLSEQTKPSPYYFKLFGPQHYSSADLKDAVEKVVGTKTELKLIERDQLSGFFAQLGIPETHVPDFVGMTTAVLPGGIMAGDFGYDEDTVRGKVELVDGLREMYEKKQQG</sequence>
<reference evidence="1" key="1">
    <citation type="submission" date="2022-11" db="EMBL/GenBank/DDBJ databases">
        <authorList>
            <person name="Scott C."/>
            <person name="Bruce N."/>
        </authorList>
    </citation>
    <scope>NUCLEOTIDE SEQUENCE</scope>
</reference>
<dbReference type="EMBL" id="CALLCH030000004">
    <property type="protein sequence ID" value="CAI4212308.1"/>
    <property type="molecule type" value="Genomic_DNA"/>
</dbReference>
<dbReference type="InterPro" id="IPR036291">
    <property type="entry name" value="NAD(P)-bd_dom_sf"/>
</dbReference>
<dbReference type="PANTHER" id="PTHR43162:SF1">
    <property type="entry name" value="PRESTALK A DIFFERENTIATION PROTEIN A"/>
    <property type="match status" value="1"/>
</dbReference>
<dbReference type="AlphaFoldDB" id="A0A9P1M8L0"/>
<dbReference type="Gene3D" id="3.40.50.720">
    <property type="entry name" value="NAD(P)-binding Rossmann-like Domain"/>
    <property type="match status" value="2"/>
</dbReference>
<evidence type="ECO:0000313" key="1">
    <source>
        <dbReference type="EMBL" id="CAI4212308.1"/>
    </source>
</evidence>
<gene>
    <name evidence="1" type="ORF">PPNO1_LOCUS2075</name>
</gene>
<dbReference type="Gene3D" id="3.90.25.10">
    <property type="entry name" value="UDP-galactose 4-epimerase, domain 1"/>
    <property type="match status" value="1"/>
</dbReference>
<keyword evidence="2" id="KW-1185">Reference proteome</keyword>
<name>A0A9P1M8L0_9PEZI</name>
<dbReference type="Proteomes" id="UP000838763">
    <property type="component" value="Unassembled WGS sequence"/>
</dbReference>
<protein>
    <recommendedName>
        <fullName evidence="3">NAD(P)-binding domain-containing protein</fullName>
    </recommendedName>
</protein>